<evidence type="ECO:0000256" key="1">
    <source>
        <dbReference type="SAM" id="Phobius"/>
    </source>
</evidence>
<dbReference type="InterPro" id="IPR007492">
    <property type="entry name" value="LytTR_DNA-bd_dom"/>
</dbReference>
<protein>
    <submittedName>
        <fullName evidence="3">LytTR family transcriptional regulator</fullName>
    </submittedName>
</protein>
<dbReference type="Proteomes" id="UP000529417">
    <property type="component" value="Unassembled WGS sequence"/>
</dbReference>
<gene>
    <name evidence="3" type="ORF">HUK65_15975</name>
</gene>
<dbReference type="AlphaFoldDB" id="A0A7Z0L2I5"/>
<sequence length="263" mass="28469">MREWTRDIGLRLAPPLGVGLLLGLIGPFGTYDRLPLFPRLGYWLAVVSLNWVLADAGIRRVDALAGHRLRAARFSVPILGALIVSVPATGVVVLANGLSGIGWPSSVAVLYAQVLILLAAISLPVYQWQEIQEAASAARADGDDSRLSANPAGADARGLALFLARLSGPLKGRLLCIETQDHYLAVHTTGGTEMILCRMEDAARELGGIGRRVHRSWWVAEDAVEATVRDGQRQFLRLVDGRSVPVGRSYRPDLKQAGWLKAR</sequence>
<feature type="domain" description="HTH LytTR-type" evidence="2">
    <location>
        <begin position="177"/>
        <end position="260"/>
    </location>
</feature>
<dbReference type="Gene3D" id="2.40.50.1020">
    <property type="entry name" value="LytTr DNA-binding domain"/>
    <property type="match status" value="1"/>
</dbReference>
<dbReference type="Pfam" id="PF04397">
    <property type="entry name" value="LytTR"/>
    <property type="match status" value="1"/>
</dbReference>
<feature type="transmembrane region" description="Helical" evidence="1">
    <location>
        <begin position="74"/>
        <end position="95"/>
    </location>
</feature>
<reference evidence="3 4" key="1">
    <citation type="journal article" date="2000" name="Arch. Microbiol.">
        <title>Rhodobaca bogoriensis gen. nov. and sp. nov., an alkaliphilic purple nonsulfur bacterium from African Rift Valley soda lakes.</title>
        <authorList>
            <person name="Milford A.D."/>
            <person name="Achenbach L.A."/>
            <person name="Jung D.O."/>
            <person name="Madigan M.T."/>
        </authorList>
    </citation>
    <scope>NUCLEOTIDE SEQUENCE [LARGE SCALE GENOMIC DNA]</scope>
    <source>
        <strain evidence="3 4">2376</strain>
    </source>
</reference>
<accession>A0A7Z0L2I5</accession>
<feature type="transmembrane region" description="Helical" evidence="1">
    <location>
        <begin position="12"/>
        <end position="30"/>
    </location>
</feature>
<keyword evidence="1" id="KW-0812">Transmembrane</keyword>
<dbReference type="PROSITE" id="PS50930">
    <property type="entry name" value="HTH_LYTTR"/>
    <property type="match status" value="1"/>
</dbReference>
<dbReference type="EMBL" id="JACBXS010000048">
    <property type="protein sequence ID" value="NYS26483.1"/>
    <property type="molecule type" value="Genomic_DNA"/>
</dbReference>
<dbReference type="RefSeq" id="WP_179907278.1">
    <property type="nucleotide sequence ID" value="NZ_JACBXS010000048.1"/>
</dbReference>
<keyword evidence="1" id="KW-0472">Membrane</keyword>
<evidence type="ECO:0000259" key="2">
    <source>
        <dbReference type="PROSITE" id="PS50930"/>
    </source>
</evidence>
<feature type="transmembrane region" description="Helical" evidence="1">
    <location>
        <begin position="36"/>
        <end position="53"/>
    </location>
</feature>
<name>A0A7Z0L2I5_9RHOB</name>
<proteinExistence type="predicted"/>
<dbReference type="SMART" id="SM00850">
    <property type="entry name" value="LytTR"/>
    <property type="match status" value="1"/>
</dbReference>
<dbReference type="GO" id="GO:0003677">
    <property type="term" value="F:DNA binding"/>
    <property type="evidence" value="ECO:0007669"/>
    <property type="project" value="InterPro"/>
</dbReference>
<organism evidence="3 4">
    <name type="scientific">Rhabdonatronobacter sediminivivens</name>
    <dbReference type="NCBI Taxonomy" id="2743469"/>
    <lineage>
        <taxon>Bacteria</taxon>
        <taxon>Pseudomonadati</taxon>
        <taxon>Pseudomonadota</taxon>
        <taxon>Alphaproteobacteria</taxon>
        <taxon>Rhodobacterales</taxon>
        <taxon>Paracoccaceae</taxon>
        <taxon>Rhabdonatronobacter</taxon>
    </lineage>
</organism>
<keyword evidence="4" id="KW-1185">Reference proteome</keyword>
<evidence type="ECO:0000313" key="4">
    <source>
        <dbReference type="Proteomes" id="UP000529417"/>
    </source>
</evidence>
<evidence type="ECO:0000313" key="3">
    <source>
        <dbReference type="EMBL" id="NYS26483.1"/>
    </source>
</evidence>
<feature type="transmembrane region" description="Helical" evidence="1">
    <location>
        <begin position="101"/>
        <end position="126"/>
    </location>
</feature>
<keyword evidence="1" id="KW-1133">Transmembrane helix</keyword>
<comment type="caution">
    <text evidence="3">The sequence shown here is derived from an EMBL/GenBank/DDBJ whole genome shotgun (WGS) entry which is preliminary data.</text>
</comment>